<dbReference type="AlphaFoldDB" id="A0A521CEL2"/>
<keyword evidence="4" id="KW-1185">Reference proteome</keyword>
<feature type="region of interest" description="Disordered" evidence="1">
    <location>
        <begin position="28"/>
        <end position="58"/>
    </location>
</feature>
<evidence type="ECO:0000256" key="2">
    <source>
        <dbReference type="SAM" id="SignalP"/>
    </source>
</evidence>
<protein>
    <recommendedName>
        <fullName evidence="5">Nickel/cobalt transporter regulator</fullName>
    </recommendedName>
</protein>
<proteinExistence type="predicted"/>
<dbReference type="Proteomes" id="UP000319014">
    <property type="component" value="Unassembled WGS sequence"/>
</dbReference>
<keyword evidence="2" id="KW-0732">Signal</keyword>
<organism evidence="3 4">
    <name type="scientific">Paracoccus laeviglucosivorans</name>
    <dbReference type="NCBI Taxonomy" id="1197861"/>
    <lineage>
        <taxon>Bacteria</taxon>
        <taxon>Pseudomonadati</taxon>
        <taxon>Pseudomonadota</taxon>
        <taxon>Alphaproteobacteria</taxon>
        <taxon>Rhodobacterales</taxon>
        <taxon>Paracoccaceae</taxon>
        <taxon>Paracoccus</taxon>
    </lineage>
</organism>
<feature type="chain" id="PRO_5022208607" description="Nickel/cobalt transporter regulator" evidence="2">
    <location>
        <begin position="23"/>
        <end position="109"/>
    </location>
</feature>
<evidence type="ECO:0008006" key="5">
    <source>
        <dbReference type="Google" id="ProtNLM"/>
    </source>
</evidence>
<evidence type="ECO:0000313" key="3">
    <source>
        <dbReference type="EMBL" id="SMO57876.1"/>
    </source>
</evidence>
<gene>
    <name evidence="3" type="ORF">SAMN06265221_104250</name>
</gene>
<reference evidence="3 4" key="1">
    <citation type="submission" date="2017-05" db="EMBL/GenBank/DDBJ databases">
        <authorList>
            <person name="Varghese N."/>
            <person name="Submissions S."/>
        </authorList>
    </citation>
    <scope>NUCLEOTIDE SEQUENCE [LARGE SCALE GENOMIC DNA]</scope>
    <source>
        <strain evidence="3 4">DSM 100094</strain>
    </source>
</reference>
<dbReference type="EMBL" id="FXTK01000004">
    <property type="protein sequence ID" value="SMO57876.1"/>
    <property type="molecule type" value="Genomic_DNA"/>
</dbReference>
<feature type="signal peptide" evidence="2">
    <location>
        <begin position="1"/>
        <end position="22"/>
    </location>
</feature>
<accession>A0A521CEL2</accession>
<evidence type="ECO:0000256" key="1">
    <source>
        <dbReference type="SAM" id="MobiDB-lite"/>
    </source>
</evidence>
<feature type="compositionally biased region" description="Polar residues" evidence="1">
    <location>
        <begin position="28"/>
        <end position="38"/>
    </location>
</feature>
<name>A0A521CEL2_9RHOB</name>
<sequence length="109" mass="11906">MRRSPRNISIALAVISITIATAGVAQQSSAPLSAQTAMQDVAVNQPERPQVGERISPENLHRISRPGLYGISKSPDGSDYGVLEGRLIRYDPHTMQVQSIIREVDQILD</sequence>
<evidence type="ECO:0000313" key="4">
    <source>
        <dbReference type="Proteomes" id="UP000319014"/>
    </source>
</evidence>